<dbReference type="RefSeq" id="WP_345865575.1">
    <property type="nucleotide sequence ID" value="NZ_JBDIMF010000006.1"/>
</dbReference>
<evidence type="ECO:0000313" key="1">
    <source>
        <dbReference type="EMBL" id="MEN2787416.1"/>
    </source>
</evidence>
<organism evidence="1 2">
    <name type="scientific">Sphingomonas qilianensis</name>
    <dbReference type="NCBI Taxonomy" id="1736690"/>
    <lineage>
        <taxon>Bacteria</taxon>
        <taxon>Pseudomonadati</taxon>
        <taxon>Pseudomonadota</taxon>
        <taxon>Alphaproteobacteria</taxon>
        <taxon>Sphingomonadales</taxon>
        <taxon>Sphingomonadaceae</taxon>
        <taxon>Sphingomonas</taxon>
    </lineage>
</organism>
<reference evidence="1 2" key="1">
    <citation type="submission" date="2024-05" db="EMBL/GenBank/DDBJ databases">
        <authorList>
            <person name="Liu Q."/>
            <person name="Xin Y.-H."/>
        </authorList>
    </citation>
    <scope>NUCLEOTIDE SEQUENCE [LARGE SCALE GENOMIC DNA]</scope>
    <source>
        <strain evidence="1 2">CGMCC 1.15349</strain>
    </source>
</reference>
<keyword evidence="2" id="KW-1185">Reference proteome</keyword>
<evidence type="ECO:0000313" key="2">
    <source>
        <dbReference type="Proteomes" id="UP001404104"/>
    </source>
</evidence>
<proteinExistence type="predicted"/>
<name>A0ABU9XV42_9SPHN</name>
<sequence>MMANKRWTTEDVEDLRTRVAAGQTVPRIAADLQRSQEATRARMQMLGLTKPRQFKAERIVADVAVIEFAEQ</sequence>
<dbReference type="Proteomes" id="UP001404104">
    <property type="component" value="Unassembled WGS sequence"/>
</dbReference>
<gene>
    <name evidence="1" type="ORF">ABC969_13425</name>
</gene>
<comment type="caution">
    <text evidence="1">The sequence shown here is derived from an EMBL/GenBank/DDBJ whole genome shotgun (WGS) entry which is preliminary data.</text>
</comment>
<dbReference type="EMBL" id="JBDIMF010000006">
    <property type="protein sequence ID" value="MEN2787416.1"/>
    <property type="molecule type" value="Genomic_DNA"/>
</dbReference>
<accession>A0ABU9XV42</accession>
<protein>
    <submittedName>
        <fullName evidence="1">Uncharacterized protein</fullName>
    </submittedName>
</protein>